<gene>
    <name evidence="2" type="ORF">Pfra01_002756000</name>
</gene>
<feature type="region of interest" description="Disordered" evidence="1">
    <location>
        <begin position="475"/>
        <end position="533"/>
    </location>
</feature>
<accession>A0A9W7DBE5</accession>
<feature type="compositionally biased region" description="Low complexity" evidence="1">
    <location>
        <begin position="478"/>
        <end position="498"/>
    </location>
</feature>
<name>A0A9W7DBE5_9STRA</name>
<dbReference type="EMBL" id="BSXT01006819">
    <property type="protein sequence ID" value="GMF63122.1"/>
    <property type="molecule type" value="Genomic_DNA"/>
</dbReference>
<evidence type="ECO:0000313" key="2">
    <source>
        <dbReference type="EMBL" id="GMF63122.1"/>
    </source>
</evidence>
<dbReference type="Proteomes" id="UP001165121">
    <property type="component" value="Unassembled WGS sequence"/>
</dbReference>
<feature type="compositionally biased region" description="Low complexity" evidence="1">
    <location>
        <begin position="509"/>
        <end position="533"/>
    </location>
</feature>
<feature type="compositionally biased region" description="Basic and acidic residues" evidence="1">
    <location>
        <begin position="12"/>
        <end position="22"/>
    </location>
</feature>
<proteinExistence type="predicted"/>
<keyword evidence="3" id="KW-1185">Reference proteome</keyword>
<feature type="region of interest" description="Disordered" evidence="1">
    <location>
        <begin position="423"/>
        <end position="444"/>
    </location>
</feature>
<dbReference type="AlphaFoldDB" id="A0A9W7DBE5"/>
<feature type="compositionally biased region" description="Basic and acidic residues" evidence="1">
    <location>
        <begin position="140"/>
        <end position="150"/>
    </location>
</feature>
<evidence type="ECO:0000256" key="1">
    <source>
        <dbReference type="SAM" id="MobiDB-lite"/>
    </source>
</evidence>
<feature type="compositionally biased region" description="Polar residues" evidence="1">
    <location>
        <begin position="499"/>
        <end position="508"/>
    </location>
</feature>
<comment type="caution">
    <text evidence="2">The sequence shown here is derived from an EMBL/GenBank/DDBJ whole genome shotgun (WGS) entry which is preliminary data.</text>
</comment>
<reference evidence="2" key="1">
    <citation type="submission" date="2023-04" db="EMBL/GenBank/DDBJ databases">
        <title>Phytophthora fragariaefolia NBRC 109709.</title>
        <authorList>
            <person name="Ichikawa N."/>
            <person name="Sato H."/>
            <person name="Tonouchi N."/>
        </authorList>
    </citation>
    <scope>NUCLEOTIDE SEQUENCE</scope>
    <source>
        <strain evidence="2">NBRC 109709</strain>
    </source>
</reference>
<sequence>MAGSGSRKKEGRRQLAESEPSRQSRRVANLGVEPHRSLEDVERDGRKANAERRKAAKETKEVSPQEGVPSGSAVQDAHQVSKSGGQETAPDGAGVSMSADSKLGPDDEDKSVPDASAQASVGGADVVEPPVGGSVSDSPQPEHEVEYVETKKHQFGPADDVEVVEVGSDPDDDDDEVELMKVEPVVRKEAHLSTVQEHQMLEDMEVSSLKSSGTASIRTPVQARSPPVSSAEIQVKVFVADQVRRWERDVSERSFPPNIKYDWPHDHLDSSSYLSAVLTTAAEADAWIAEMELTRRTFGAPGDWTAVTIPVAHFSPRECVAVLQTQLFEAGFGFLNLVPGRFRTRANKAHPDLVRNVVEEMLILLTIEMVELRQLLVRAVELQVSARAQQPRPEEIVLEPDVAMSDREVELLGRDYVRMLKVSGLQKPRSPRGPSVRESGPKRIQRVPALAPPASIPTPESPQSVSSSAFRILEGARPGSMSSGPESSAKSESQATSSLFGTTGGSDESLTSATSGSRTSRDSSSGSSGFSWGRDAGGHMSAVPMAMTARTFGGDTAVGPAIAIPVDLKHGTEGEVIQTSVQAHKSVAIR</sequence>
<feature type="region of interest" description="Disordered" evidence="1">
    <location>
        <begin position="1"/>
        <end position="150"/>
    </location>
</feature>
<protein>
    <submittedName>
        <fullName evidence="2">Unnamed protein product</fullName>
    </submittedName>
</protein>
<evidence type="ECO:0000313" key="3">
    <source>
        <dbReference type="Proteomes" id="UP001165121"/>
    </source>
</evidence>
<organism evidence="2 3">
    <name type="scientific">Phytophthora fragariaefolia</name>
    <dbReference type="NCBI Taxonomy" id="1490495"/>
    <lineage>
        <taxon>Eukaryota</taxon>
        <taxon>Sar</taxon>
        <taxon>Stramenopiles</taxon>
        <taxon>Oomycota</taxon>
        <taxon>Peronosporomycetes</taxon>
        <taxon>Peronosporales</taxon>
        <taxon>Peronosporaceae</taxon>
        <taxon>Phytophthora</taxon>
    </lineage>
</organism>
<feature type="compositionally biased region" description="Basic and acidic residues" evidence="1">
    <location>
        <begin position="33"/>
        <end position="63"/>
    </location>
</feature>